<feature type="coiled-coil region" evidence="6">
    <location>
        <begin position="472"/>
        <end position="506"/>
    </location>
</feature>
<sequence length="1016" mass="113331">MGEQHISATVPRDRTDEQAILALKKGAQLLKCRRRGNPKFCHFKLSMDEKYLIWYSGQDERQLRLSSVITIVRGQITPKFQKQAQPDRKEQSFSLVYANGEYTLDLICKDKAQAGSWFKGLRAVITKHHNARSSVNLRTSRGAQSCINSPAGFIHRKQNLGLLEETPDFTQIRSLCASPSTLLEERCLWLSGSSDSFYSMESAGSDGFGPVSPYYEADYNSRRSDCDQTGSELSKHSSQRFYVSPPHTVTQPTARSNVLKDVMIWGATRGDVRDRNSPVLVESLGDRLVETIACGLSLTAAICLHKDISLTDQSACSSCKSAFGFTRKKHNCYNCGLLFCNACSSKKAVKASLAPNKGKLSRVCDSCFNHLWRITEFSNKVKMDNRTPRMQLVTNARRVSDKPTETESENQIQNIPQANRSSDGQPRWGQVSAPSLFLFDKMSLSLTSPENISVSSRRRPSSTKISTSSETNKIFIDEIERLKAEVRNLQKQCELGNEKIEECQREFEKTSEVAIEEAEKAKVAKEIIKAMASRLQTNKEKPNNPKTGIACNPSKVSPIFDDSVSVPYLTPITTTCSQSKDKQIVEKCSSRESNIRLLVDASPAITRTGHMKNGTQESTAEQVEQYEPGVYITFTALPCGQKTLKRSKEYTNLFEQLSPDSSNPSPDLISPSTIHCDLLQLPAPALTPADPPKSCLKTLLQTNKEKPNNPKTGIACNPSKVSPIFDNSVSVPYRTPITTTCSQSNDKQIVGKCSSRESNIRLLVDASPAITRTGNMQNGTQESTAEQVEQYEPGVYITFTALPCGQKTLKRSKEVFREGSTEMVRNLQKQCELGNEKIEECQREFEKTSEVAIEEAEKAKVAKEIIKAMASRLQTNKEKPNNPKTGIACNPSKVSPIFDDSVSVPYLTPITTTCSQSKDKQIVEKCSSRESNIRLLVDASPAITRTGHMKNGTQESTAEQVEQYEPGVYITFTALPCGQKTLKRVRFSRKRFSEKEAQRWWEEKQVLVYNKYDAEA</sequence>
<feature type="compositionally biased region" description="Polar residues" evidence="7">
    <location>
        <begin position="409"/>
        <end position="424"/>
    </location>
</feature>
<evidence type="ECO:0000256" key="5">
    <source>
        <dbReference type="PROSITE-ProRule" id="PRU00091"/>
    </source>
</evidence>
<feature type="domain" description="BRX" evidence="9">
    <location>
        <begin position="785"/>
        <end position="846"/>
    </location>
</feature>
<evidence type="ECO:0000256" key="7">
    <source>
        <dbReference type="SAM" id="MobiDB-lite"/>
    </source>
</evidence>
<keyword evidence="6" id="KW-0175">Coiled coil</keyword>
<evidence type="ECO:0000313" key="10">
    <source>
        <dbReference type="EMBL" id="KAF3548259.1"/>
    </source>
</evidence>
<dbReference type="CDD" id="cd00065">
    <property type="entry name" value="FYVE_like_SF"/>
    <property type="match status" value="1"/>
</dbReference>
<accession>A0ABQ7C888</accession>
<dbReference type="InterPro" id="IPR051210">
    <property type="entry name" value="Ub_ligase/GEF_domain"/>
</dbReference>
<dbReference type="InterPro" id="IPR017455">
    <property type="entry name" value="Znf_FYVE-rel"/>
</dbReference>
<evidence type="ECO:0000256" key="6">
    <source>
        <dbReference type="SAM" id="Coils"/>
    </source>
</evidence>
<dbReference type="Gene3D" id="3.30.40.10">
    <property type="entry name" value="Zinc/RING finger domain, C3HC4 (zinc finger)"/>
    <property type="match status" value="1"/>
</dbReference>
<dbReference type="SUPFAM" id="SSF50729">
    <property type="entry name" value="PH domain-like"/>
    <property type="match status" value="1"/>
</dbReference>
<organism evidence="10 11">
    <name type="scientific">Brassica cretica</name>
    <name type="common">Mustard</name>
    <dbReference type="NCBI Taxonomy" id="69181"/>
    <lineage>
        <taxon>Eukaryota</taxon>
        <taxon>Viridiplantae</taxon>
        <taxon>Streptophyta</taxon>
        <taxon>Embryophyta</taxon>
        <taxon>Tracheophyta</taxon>
        <taxon>Spermatophyta</taxon>
        <taxon>Magnoliopsida</taxon>
        <taxon>eudicotyledons</taxon>
        <taxon>Gunneridae</taxon>
        <taxon>Pentapetalae</taxon>
        <taxon>rosids</taxon>
        <taxon>malvids</taxon>
        <taxon>Brassicales</taxon>
        <taxon>Brassicaceae</taxon>
        <taxon>Brassiceae</taxon>
        <taxon>Brassica</taxon>
    </lineage>
</organism>
<dbReference type="SUPFAM" id="SSF57903">
    <property type="entry name" value="FYVE/PHD zinc finger"/>
    <property type="match status" value="1"/>
</dbReference>
<feature type="domain" description="BRX" evidence="9">
    <location>
        <begin position="958"/>
        <end position="1013"/>
    </location>
</feature>
<name>A0ABQ7C888_BRACR</name>
<dbReference type="Pfam" id="PF08381">
    <property type="entry name" value="BRX"/>
    <property type="match status" value="3"/>
</dbReference>
<feature type="domain" description="FYVE-type" evidence="8">
    <location>
        <begin position="310"/>
        <end position="372"/>
    </location>
</feature>
<dbReference type="PROSITE" id="PS51514">
    <property type="entry name" value="BRX"/>
    <property type="match status" value="2"/>
</dbReference>
<dbReference type="PANTHER" id="PTHR22870">
    <property type="entry name" value="REGULATOR OF CHROMOSOME CONDENSATION"/>
    <property type="match status" value="1"/>
</dbReference>
<dbReference type="CDD" id="cd13365">
    <property type="entry name" value="PH_PLC_plant-like"/>
    <property type="match status" value="1"/>
</dbReference>
<dbReference type="PROSITE" id="PS50178">
    <property type="entry name" value="ZF_FYVE"/>
    <property type="match status" value="1"/>
</dbReference>
<dbReference type="PANTHER" id="PTHR22870:SF350">
    <property type="entry name" value="F12P19.9 PROTEIN"/>
    <property type="match status" value="1"/>
</dbReference>
<keyword evidence="11" id="KW-1185">Reference proteome</keyword>
<dbReference type="SMART" id="SM00064">
    <property type="entry name" value="FYVE"/>
    <property type="match status" value="1"/>
</dbReference>
<protein>
    <recommendedName>
        <fullName evidence="12">FYVE-type domain-containing protein</fullName>
    </recommendedName>
</protein>
<reference evidence="10 11" key="1">
    <citation type="journal article" date="2020" name="BMC Genomics">
        <title>Intraspecific diversification of the crop wild relative Brassica cretica Lam. using demographic model selection.</title>
        <authorList>
            <person name="Kioukis A."/>
            <person name="Michalopoulou V.A."/>
            <person name="Briers L."/>
            <person name="Pirintsos S."/>
            <person name="Studholme D.J."/>
            <person name="Pavlidis P."/>
            <person name="Sarris P.F."/>
        </authorList>
    </citation>
    <scope>NUCLEOTIDE SEQUENCE [LARGE SCALE GENOMIC DNA]</scope>
    <source>
        <strain evidence="11">cv. PFS-1207/04</strain>
    </source>
</reference>
<keyword evidence="2" id="KW-0677">Repeat</keyword>
<feature type="region of interest" description="Disordered" evidence="7">
    <location>
        <begin position="396"/>
        <end position="427"/>
    </location>
</feature>
<dbReference type="Pfam" id="PF01363">
    <property type="entry name" value="FYVE"/>
    <property type="match status" value="1"/>
</dbReference>
<dbReference type="Proteomes" id="UP000266723">
    <property type="component" value="Unassembled WGS sequence"/>
</dbReference>
<evidence type="ECO:0000259" key="8">
    <source>
        <dbReference type="PROSITE" id="PS50178"/>
    </source>
</evidence>
<evidence type="ECO:0008006" key="12">
    <source>
        <dbReference type="Google" id="ProtNLM"/>
    </source>
</evidence>
<feature type="region of interest" description="Disordered" evidence="7">
    <location>
        <begin position="449"/>
        <end position="469"/>
    </location>
</feature>
<keyword evidence="1" id="KW-0479">Metal-binding</keyword>
<dbReference type="InterPro" id="IPR001849">
    <property type="entry name" value="PH_domain"/>
</dbReference>
<proteinExistence type="predicted"/>
<dbReference type="EMBL" id="QGKV02000832">
    <property type="protein sequence ID" value="KAF3548259.1"/>
    <property type="molecule type" value="Genomic_DNA"/>
</dbReference>
<evidence type="ECO:0000259" key="9">
    <source>
        <dbReference type="PROSITE" id="PS51514"/>
    </source>
</evidence>
<evidence type="ECO:0000256" key="2">
    <source>
        <dbReference type="ARBA" id="ARBA00022737"/>
    </source>
</evidence>
<dbReference type="InterPro" id="IPR011011">
    <property type="entry name" value="Znf_FYVE_PHD"/>
</dbReference>
<dbReference type="InterPro" id="IPR013591">
    <property type="entry name" value="Brevis_radix_dom"/>
</dbReference>
<gene>
    <name evidence="10" type="ORF">DY000_02007703</name>
</gene>
<dbReference type="InterPro" id="IPR000306">
    <property type="entry name" value="Znf_FYVE"/>
</dbReference>
<dbReference type="Gene3D" id="2.30.29.30">
    <property type="entry name" value="Pleckstrin-homology domain (PH domain)/Phosphotyrosine-binding domain (PTB)"/>
    <property type="match status" value="1"/>
</dbReference>
<dbReference type="InterPro" id="IPR011993">
    <property type="entry name" value="PH-like_dom_sf"/>
</dbReference>
<evidence type="ECO:0000256" key="3">
    <source>
        <dbReference type="ARBA" id="ARBA00022771"/>
    </source>
</evidence>
<evidence type="ECO:0000313" key="11">
    <source>
        <dbReference type="Proteomes" id="UP000266723"/>
    </source>
</evidence>
<comment type="caution">
    <text evidence="10">The sequence shown here is derived from an EMBL/GenBank/DDBJ whole genome shotgun (WGS) entry which is preliminary data.</text>
</comment>
<keyword evidence="3 5" id="KW-0863">Zinc-finger</keyword>
<dbReference type="InterPro" id="IPR013083">
    <property type="entry name" value="Znf_RING/FYVE/PHD"/>
</dbReference>
<evidence type="ECO:0000256" key="1">
    <source>
        <dbReference type="ARBA" id="ARBA00022723"/>
    </source>
</evidence>
<dbReference type="Pfam" id="PF16457">
    <property type="entry name" value="PH_12"/>
    <property type="match status" value="1"/>
</dbReference>
<evidence type="ECO:0000256" key="4">
    <source>
        <dbReference type="ARBA" id="ARBA00022833"/>
    </source>
</evidence>
<keyword evidence="4" id="KW-0862">Zinc</keyword>